<accession>A0A5N6U7T4</accession>
<evidence type="ECO:0000256" key="3">
    <source>
        <dbReference type="ARBA" id="ARBA00022692"/>
    </source>
</evidence>
<evidence type="ECO:0000256" key="4">
    <source>
        <dbReference type="ARBA" id="ARBA00022989"/>
    </source>
</evidence>
<feature type="transmembrane region" description="Helical" evidence="6">
    <location>
        <begin position="235"/>
        <end position="257"/>
    </location>
</feature>
<feature type="transmembrane region" description="Helical" evidence="6">
    <location>
        <begin position="277"/>
        <end position="299"/>
    </location>
</feature>
<feature type="transmembrane region" description="Helical" evidence="6">
    <location>
        <begin position="338"/>
        <end position="356"/>
    </location>
</feature>
<dbReference type="PANTHER" id="PTHR23501:SF102">
    <property type="entry name" value="DRUG TRANSPORTER, PUTATIVE (AFU_ORTHOLOGUE AFUA_3G08530)-RELATED"/>
    <property type="match status" value="1"/>
</dbReference>
<dbReference type="GO" id="GO:0005886">
    <property type="term" value="C:plasma membrane"/>
    <property type="evidence" value="ECO:0007669"/>
    <property type="project" value="TreeGrafter"/>
</dbReference>
<sequence length="503" mass="54110">MGSHNATVFVQADVAGQNYTKHGVLVIALATIVAAALPSIAGDLGSADGYAWVSYAYLLAETHLLPLWSNLSVIWGRRNAILLANTLFFAGSLVCALAINMSMLVTGRYIQGAGAAGLVPLVNIILSELFTIKKRAKHMAITNTSWAVAAAIGPLLGGALAEHVTWRWCFYLNLPLNGIIFILLLISLQTDQQNTSLPSSIKAIDWTIVSPIIDGTHMLLLGLQFGATGYPWDSIVVICWIILGISMMTLSIITEWYVPSHRPGLSIELFKHRSPLTAFICSWIHGVISIAPYYLHFFFQTDQDASPALSSIHLLPMVLTAAATTIATGTFTQKTGNIVEPIRTGFLITTLGLSLFTNLDEHSSRTKLTIYQIVFGLGLGANYSAPLLAVQRAIQTGDIAIATTTVAFSHQLGSALSLVISGIILQSRVRRQQPRLLAGLGPDATAQLPSPGMQVPSGAFMRTLTGAQRNLVRVVYASSIRPMYHVYVVLSGVAFLLGFLIST</sequence>
<feature type="transmembrane region" description="Helical" evidence="6">
    <location>
        <begin position="144"/>
        <end position="164"/>
    </location>
</feature>
<reference evidence="8 9" key="1">
    <citation type="submission" date="2019-04" db="EMBL/GenBank/DDBJ databases">
        <title>Friends and foes A comparative genomics study of 23 Aspergillus species from section Flavi.</title>
        <authorList>
            <consortium name="DOE Joint Genome Institute"/>
            <person name="Kjaerbolling I."/>
            <person name="Vesth T."/>
            <person name="Frisvad J.C."/>
            <person name="Nybo J.L."/>
            <person name="Theobald S."/>
            <person name="Kildgaard S."/>
            <person name="Isbrandt T."/>
            <person name="Kuo A."/>
            <person name="Sato A."/>
            <person name="Lyhne E.K."/>
            <person name="Kogle M.E."/>
            <person name="Wiebenga A."/>
            <person name="Kun R.S."/>
            <person name="Lubbers R.J."/>
            <person name="Makela M.R."/>
            <person name="Barry K."/>
            <person name="Chovatia M."/>
            <person name="Clum A."/>
            <person name="Daum C."/>
            <person name="Haridas S."/>
            <person name="He G."/>
            <person name="LaButti K."/>
            <person name="Lipzen A."/>
            <person name="Mondo S."/>
            <person name="Riley R."/>
            <person name="Salamov A."/>
            <person name="Simmons B.A."/>
            <person name="Magnuson J.K."/>
            <person name="Henrissat B."/>
            <person name="Mortensen U.H."/>
            <person name="Larsen T.O."/>
            <person name="Devries R.P."/>
            <person name="Grigoriev I.V."/>
            <person name="Machida M."/>
            <person name="Baker S.E."/>
            <person name="Andersen M.R."/>
        </authorList>
    </citation>
    <scope>NUCLEOTIDE SEQUENCE [LARGE SCALE GENOMIC DNA]</scope>
    <source>
        <strain evidence="8 9">IBT 18842</strain>
    </source>
</reference>
<feature type="transmembrane region" description="Helical" evidence="6">
    <location>
        <begin position="80"/>
        <end position="103"/>
    </location>
</feature>
<feature type="transmembrane region" description="Helical" evidence="6">
    <location>
        <begin position="109"/>
        <end position="132"/>
    </location>
</feature>
<feature type="transmembrane region" description="Helical" evidence="6">
    <location>
        <begin position="311"/>
        <end position="332"/>
    </location>
</feature>
<evidence type="ECO:0000313" key="9">
    <source>
        <dbReference type="Proteomes" id="UP000325780"/>
    </source>
</evidence>
<evidence type="ECO:0000256" key="6">
    <source>
        <dbReference type="SAM" id="Phobius"/>
    </source>
</evidence>
<dbReference type="EMBL" id="ML742027">
    <property type="protein sequence ID" value="KAE8154713.1"/>
    <property type="molecule type" value="Genomic_DNA"/>
</dbReference>
<feature type="transmembrane region" description="Helical" evidence="6">
    <location>
        <begin position="24"/>
        <end position="44"/>
    </location>
</feature>
<feature type="transmembrane region" description="Helical" evidence="6">
    <location>
        <begin position="483"/>
        <end position="501"/>
    </location>
</feature>
<evidence type="ECO:0000256" key="2">
    <source>
        <dbReference type="ARBA" id="ARBA00007520"/>
    </source>
</evidence>
<dbReference type="PANTHER" id="PTHR23501">
    <property type="entry name" value="MAJOR FACILITATOR SUPERFAMILY"/>
    <property type="match status" value="1"/>
</dbReference>
<keyword evidence="4 6" id="KW-1133">Transmembrane helix</keyword>
<protein>
    <submittedName>
        <fullName evidence="8">Major facilitator superfamily domain-containing protein</fullName>
    </submittedName>
</protein>
<evidence type="ECO:0000256" key="1">
    <source>
        <dbReference type="ARBA" id="ARBA00004141"/>
    </source>
</evidence>
<gene>
    <name evidence="8" type="ORF">BDV25DRAFT_171522</name>
</gene>
<name>A0A5N6U7T4_ASPAV</name>
<feature type="transmembrane region" description="Helical" evidence="6">
    <location>
        <begin position="399"/>
        <end position="425"/>
    </location>
</feature>
<feature type="transmembrane region" description="Helical" evidence="6">
    <location>
        <begin position="368"/>
        <end position="387"/>
    </location>
</feature>
<dbReference type="InterPro" id="IPR036259">
    <property type="entry name" value="MFS_trans_sf"/>
</dbReference>
<evidence type="ECO:0000313" key="8">
    <source>
        <dbReference type="EMBL" id="KAE8154713.1"/>
    </source>
</evidence>
<dbReference type="Gene3D" id="1.20.1720.10">
    <property type="entry name" value="Multidrug resistance protein D"/>
    <property type="match status" value="1"/>
</dbReference>
<dbReference type="PROSITE" id="PS50850">
    <property type="entry name" value="MFS"/>
    <property type="match status" value="1"/>
</dbReference>
<proteinExistence type="inferred from homology"/>
<dbReference type="SUPFAM" id="SSF103473">
    <property type="entry name" value="MFS general substrate transporter"/>
    <property type="match status" value="1"/>
</dbReference>
<comment type="subcellular location">
    <subcellularLocation>
        <location evidence="1">Membrane</location>
        <topology evidence="1">Multi-pass membrane protein</topology>
    </subcellularLocation>
</comment>
<organism evidence="8 9">
    <name type="scientific">Aspergillus avenaceus</name>
    <dbReference type="NCBI Taxonomy" id="36643"/>
    <lineage>
        <taxon>Eukaryota</taxon>
        <taxon>Fungi</taxon>
        <taxon>Dikarya</taxon>
        <taxon>Ascomycota</taxon>
        <taxon>Pezizomycotina</taxon>
        <taxon>Eurotiomycetes</taxon>
        <taxon>Eurotiomycetidae</taxon>
        <taxon>Eurotiales</taxon>
        <taxon>Aspergillaceae</taxon>
        <taxon>Aspergillus</taxon>
        <taxon>Aspergillus subgen. Circumdati</taxon>
    </lineage>
</organism>
<feature type="domain" description="Major facilitator superfamily (MFS) profile" evidence="7">
    <location>
        <begin position="1"/>
        <end position="503"/>
    </location>
</feature>
<keyword evidence="9" id="KW-1185">Reference proteome</keyword>
<keyword evidence="3 6" id="KW-0812">Transmembrane</keyword>
<dbReference type="Proteomes" id="UP000325780">
    <property type="component" value="Unassembled WGS sequence"/>
</dbReference>
<dbReference type="Pfam" id="PF07690">
    <property type="entry name" value="MFS_1"/>
    <property type="match status" value="1"/>
</dbReference>
<feature type="transmembrane region" description="Helical" evidence="6">
    <location>
        <begin position="50"/>
        <end position="68"/>
    </location>
</feature>
<evidence type="ECO:0000259" key="7">
    <source>
        <dbReference type="PROSITE" id="PS50850"/>
    </source>
</evidence>
<dbReference type="Gene3D" id="1.20.1250.20">
    <property type="entry name" value="MFS general substrate transporter like domains"/>
    <property type="match status" value="1"/>
</dbReference>
<dbReference type="GO" id="GO:0022857">
    <property type="term" value="F:transmembrane transporter activity"/>
    <property type="evidence" value="ECO:0007669"/>
    <property type="project" value="InterPro"/>
</dbReference>
<keyword evidence="5 6" id="KW-0472">Membrane</keyword>
<dbReference type="OrthoDB" id="3934656at2759"/>
<evidence type="ECO:0000256" key="5">
    <source>
        <dbReference type="ARBA" id="ARBA00023136"/>
    </source>
</evidence>
<dbReference type="InterPro" id="IPR020846">
    <property type="entry name" value="MFS_dom"/>
</dbReference>
<dbReference type="AlphaFoldDB" id="A0A5N6U7T4"/>
<comment type="similarity">
    <text evidence="2">Belongs to the major facilitator superfamily. TCR/Tet family.</text>
</comment>
<dbReference type="InterPro" id="IPR011701">
    <property type="entry name" value="MFS"/>
</dbReference>
<feature type="transmembrane region" description="Helical" evidence="6">
    <location>
        <begin position="170"/>
        <end position="188"/>
    </location>
</feature>